<evidence type="ECO:0000313" key="5">
    <source>
        <dbReference type="Proteomes" id="UP001642483"/>
    </source>
</evidence>
<feature type="compositionally biased region" description="Low complexity" evidence="2">
    <location>
        <begin position="819"/>
        <end position="832"/>
    </location>
</feature>
<feature type="region of interest" description="Disordered" evidence="2">
    <location>
        <begin position="429"/>
        <end position="477"/>
    </location>
</feature>
<feature type="chain" id="PRO_5046334802" description="Protein TALPID3" evidence="3">
    <location>
        <begin position="17"/>
        <end position="1146"/>
    </location>
</feature>
<keyword evidence="5" id="KW-1185">Reference proteome</keyword>
<sequence>MAQILALHLLAHLSGALKTNFPVRLWTRLSKMVEMPALSQGILANNSITPDVEIKACQNVPVREKLLVIKEKQEAKKASSTKPEISHKEVCFERPYLTGPQKSSSSHNSALLLEVAKLSEKVENLAKNSKLQNKTLAEQRTLELEKKLTEVTDERLNYLEKLQQDQEKWKAQYLKTIERLNEPMQPAKIATGKNSLRPYPVCKESTTPITMPAEKESLLVTPLPRKEPPKPTSSMQPGNGQFLKDILDQCSASTPNLAQSSKADLRQQSLSQIPIKSNLFGSGLQPSPILHKPTSSQAVAKQIENDLERRQIAEKFPCSFTDYLPVSNATPVSRTLTKTVPHSSLVEEFRGKLQKLVEMRSNLENNLATVQRKQKVSNFAVAALANQMKDNDLALCDDDTLKKYWIEKIVDEEISANLEKVKQEVADEIKNKKSNKPKKPGTFVKKPEPKRGGSTSKQDKKVKTKTKQHLSKTSARFATDVKTKDEYQNADESLATHVYGKADYHPHRTTVHQPFMHVSPIKSPKFRTKRALQAIPAHYVRSEKSQTSSSPVAVHGRFLAPTAISLGPPRIHEGEPDPLIIPPAKPTVVVSSPKKPAQKKRQETPEPKEKRIEIISPDEDLPGNFTAFDSREPDKVDVAGDEVLLDGEGGKKPPPVNAPPPPPPKPSPPKIDLDSLMKQRSDEEQMKRWVEQEIMAQVLQQLFPEAAEQEAQTPDFDADHIKDMVEEELRKKVEEHLRNRQTPKTPEEDVEEIIPETPIPTPSSTPTQSIHEDPSTVSIHVMKTPSMSPQSSITGSPKSEATSLRTPSIESEHETTLIPTPAATPVASSPEVSIKDESVVDSVKESSVSSRESLPDPWEGKSPDEDLHLHKQHHPDLISAPEPTPTEIVVRTVTPPPGPKVVYSPTSSESSSSETRTDDKTISEGQLLVEHGEMIPKKKQPLMVPHELEDYVNQQTLRDANEIDFDPTSEGEFRPQLHPPYVPKKSSNYVVDDPAGVYSRPRKPLNASNSEDLSVGEVPLEKKEKFRRWRASRRSPTSSPPQAAGRVDATLSVGDLEDSSLASSSHSLGIAPDVIMVTSATPRPAPRSLHFDPNNDRLEATQSDILLKDSLDDPLPRPRNQMTLTLPSTDPASMASDTDDISVHEI</sequence>
<feature type="region of interest" description="Disordered" evidence="2">
    <location>
        <begin position="735"/>
        <end position="923"/>
    </location>
</feature>
<keyword evidence="3" id="KW-0732">Signal</keyword>
<organism evidence="4 5">
    <name type="scientific">Clavelina lepadiformis</name>
    <name type="common">Light-bulb sea squirt</name>
    <name type="synonym">Ascidia lepadiformis</name>
    <dbReference type="NCBI Taxonomy" id="159417"/>
    <lineage>
        <taxon>Eukaryota</taxon>
        <taxon>Metazoa</taxon>
        <taxon>Chordata</taxon>
        <taxon>Tunicata</taxon>
        <taxon>Ascidiacea</taxon>
        <taxon>Aplousobranchia</taxon>
        <taxon>Clavelinidae</taxon>
        <taxon>Clavelina</taxon>
    </lineage>
</organism>
<feature type="compositionally biased region" description="Low complexity" evidence="2">
    <location>
        <begin position="904"/>
        <end position="914"/>
    </location>
</feature>
<dbReference type="PANTHER" id="PTHR15721:SF2">
    <property type="entry name" value="PROTEIN TALPID3"/>
    <property type="match status" value="1"/>
</dbReference>
<feature type="signal peptide" evidence="3">
    <location>
        <begin position="1"/>
        <end position="16"/>
    </location>
</feature>
<feature type="compositionally biased region" description="Basic and acidic residues" evidence="2">
    <location>
        <begin position="1106"/>
        <end position="1116"/>
    </location>
</feature>
<feature type="compositionally biased region" description="Polar residues" evidence="2">
    <location>
        <begin position="785"/>
        <end position="809"/>
    </location>
</feature>
<evidence type="ECO:0000256" key="1">
    <source>
        <dbReference type="SAM" id="Coils"/>
    </source>
</evidence>
<feature type="compositionally biased region" description="Basic and acidic residues" evidence="2">
    <location>
        <begin position="600"/>
        <end position="613"/>
    </location>
</feature>
<proteinExistence type="predicted"/>
<reference evidence="4 5" key="1">
    <citation type="submission" date="2024-02" db="EMBL/GenBank/DDBJ databases">
        <authorList>
            <person name="Daric V."/>
            <person name="Darras S."/>
        </authorList>
    </citation>
    <scope>NUCLEOTIDE SEQUENCE [LARGE SCALE GENOMIC DNA]</scope>
</reference>
<name>A0ABP0GIU9_CLALP</name>
<protein>
    <recommendedName>
        <fullName evidence="6">Protein TALPID3</fullName>
    </recommendedName>
</protein>
<evidence type="ECO:0000313" key="4">
    <source>
        <dbReference type="EMBL" id="CAK8691670.1"/>
    </source>
</evidence>
<feature type="compositionally biased region" description="Basic and acidic residues" evidence="2">
    <location>
        <begin position="858"/>
        <end position="869"/>
    </location>
</feature>
<dbReference type="EMBL" id="CAWYQH010000119">
    <property type="protein sequence ID" value="CAK8691670.1"/>
    <property type="molecule type" value="Genomic_DNA"/>
</dbReference>
<feature type="compositionally biased region" description="Polar residues" evidence="2">
    <location>
        <begin position="1120"/>
        <end position="1131"/>
    </location>
</feature>
<comment type="caution">
    <text evidence="4">The sequence shown here is derived from an EMBL/GenBank/DDBJ whole genome shotgun (WGS) entry which is preliminary data.</text>
</comment>
<accession>A0ABP0GIU9</accession>
<feature type="coiled-coil region" evidence="1">
    <location>
        <begin position="346"/>
        <end position="373"/>
    </location>
</feature>
<gene>
    <name evidence="4" type="ORF">CVLEPA_LOCUS24433</name>
</gene>
<feature type="compositionally biased region" description="Pro residues" evidence="2">
    <location>
        <begin position="652"/>
        <end position="669"/>
    </location>
</feature>
<evidence type="ECO:0008006" key="6">
    <source>
        <dbReference type="Google" id="ProtNLM"/>
    </source>
</evidence>
<dbReference type="Proteomes" id="UP001642483">
    <property type="component" value="Unassembled WGS sequence"/>
</dbReference>
<dbReference type="Pfam" id="PF15324">
    <property type="entry name" value="TALPID3"/>
    <property type="match status" value="1"/>
</dbReference>
<feature type="compositionally biased region" description="Basic and acidic residues" evidence="2">
    <location>
        <begin position="671"/>
        <end position="686"/>
    </location>
</feature>
<evidence type="ECO:0000256" key="2">
    <source>
        <dbReference type="SAM" id="MobiDB-lite"/>
    </source>
</evidence>
<feature type="compositionally biased region" description="Low complexity" evidence="2">
    <location>
        <begin position="1034"/>
        <end position="1044"/>
    </location>
</feature>
<dbReference type="PANTHER" id="PTHR15721">
    <property type="entry name" value="KIAA0586 PROTEIN"/>
    <property type="match status" value="1"/>
</dbReference>
<feature type="region of interest" description="Disordered" evidence="2">
    <location>
        <begin position="565"/>
        <end position="686"/>
    </location>
</feature>
<evidence type="ECO:0000256" key="3">
    <source>
        <dbReference type="SAM" id="SignalP"/>
    </source>
</evidence>
<dbReference type="InterPro" id="IPR029246">
    <property type="entry name" value="TALPID3"/>
</dbReference>
<feature type="compositionally biased region" description="Basic and acidic residues" evidence="2">
    <location>
        <begin position="629"/>
        <end position="638"/>
    </location>
</feature>
<feature type="region of interest" description="Disordered" evidence="2">
    <location>
        <begin position="1100"/>
        <end position="1146"/>
    </location>
</feature>
<feature type="compositionally biased region" description="Basic and acidic residues" evidence="2">
    <location>
        <begin position="833"/>
        <end position="844"/>
    </location>
</feature>
<feature type="compositionally biased region" description="Basic and acidic residues" evidence="2">
    <location>
        <begin position="445"/>
        <end position="461"/>
    </location>
</feature>
<keyword evidence="1" id="KW-0175">Coiled coil</keyword>
<feature type="region of interest" description="Disordered" evidence="2">
    <location>
        <begin position="953"/>
        <end position="1051"/>
    </location>
</feature>
<feature type="region of interest" description="Disordered" evidence="2">
    <location>
        <begin position="221"/>
        <end position="241"/>
    </location>
</feature>